<dbReference type="AlphaFoldDB" id="A0AAT9HYJ8"/>
<evidence type="ECO:0000313" key="1">
    <source>
        <dbReference type="EMBL" id="BFO22166.1"/>
    </source>
</evidence>
<organism evidence="1">
    <name type="scientific">Streptomyces haneummycinicus</name>
    <dbReference type="NCBI Taxonomy" id="3074435"/>
    <lineage>
        <taxon>Bacteria</taxon>
        <taxon>Bacillati</taxon>
        <taxon>Actinomycetota</taxon>
        <taxon>Actinomycetes</taxon>
        <taxon>Kitasatosporales</taxon>
        <taxon>Streptomycetaceae</taxon>
        <taxon>Streptomyces</taxon>
    </lineage>
</organism>
<sequence>MDGRCDGPGPDRGSAFAYYWYDRLYGNINTVDIGNVGSDKVLADGPVNLLIIGNDVRTGEGNEAYGNRTNVTGHADTTLLFHVAEDRSNATVMSIPGTS</sequence>
<name>A0AAT9HYJ8_9ACTN</name>
<accession>A0AAT9HYJ8</accession>
<proteinExistence type="predicted"/>
<reference evidence="1" key="1">
    <citation type="submission" date="2024-06" db="EMBL/GenBank/DDBJ databases">
        <authorList>
            <consortium name="consrtm"/>
            <person name="Uemura M."/>
            <person name="Terahara T."/>
        </authorList>
    </citation>
    <scope>NUCLEOTIDE SEQUENCE</scope>
    <source>
        <strain evidence="1">KM77-8</strain>
    </source>
</reference>
<dbReference type="EMBL" id="AP035768">
    <property type="protein sequence ID" value="BFO22166.1"/>
    <property type="molecule type" value="Genomic_DNA"/>
</dbReference>
<protein>
    <submittedName>
        <fullName evidence="1">Uncharacterized protein</fullName>
    </submittedName>
</protein>
<gene>
    <name evidence="1" type="ORF">SHKM778_85540</name>
</gene>
<dbReference type="Gene3D" id="3.30.420.590">
    <property type="match status" value="1"/>
</dbReference>
<reference evidence="1" key="2">
    <citation type="submission" date="2024-07" db="EMBL/GenBank/DDBJ databases">
        <title>Streptomyces haneummycinica sp. nov., a new antibiotic-producing actinobacterium isolated from marine sediment.</title>
        <authorList>
            <person name="Uemura M."/>
            <person name="Hamada M."/>
            <person name="Hirano S."/>
            <person name="Kobayashi K."/>
            <person name="Ohshiro T."/>
            <person name="Kobayashi T."/>
            <person name="Terahara T."/>
        </authorList>
    </citation>
    <scope>NUCLEOTIDE SEQUENCE</scope>
    <source>
        <strain evidence="1">KM77-8</strain>
    </source>
</reference>